<dbReference type="GO" id="GO:0003677">
    <property type="term" value="F:DNA binding"/>
    <property type="evidence" value="ECO:0007669"/>
    <property type="project" value="InterPro"/>
</dbReference>
<dbReference type="Gene3D" id="1.10.260.40">
    <property type="entry name" value="lambda repressor-like DNA-binding domains"/>
    <property type="match status" value="1"/>
</dbReference>
<dbReference type="SUPFAM" id="SSF47413">
    <property type="entry name" value="lambda repressor-like DNA-binding domains"/>
    <property type="match status" value="1"/>
</dbReference>
<dbReference type="PROSITE" id="PS50943">
    <property type="entry name" value="HTH_CROC1"/>
    <property type="match status" value="1"/>
</dbReference>
<evidence type="ECO:0000313" key="2">
    <source>
        <dbReference type="EMBL" id="PXX56248.1"/>
    </source>
</evidence>
<name>A0A2V3YAP8_9FIRM</name>
<proteinExistence type="predicted"/>
<dbReference type="SUPFAM" id="SSF55874">
    <property type="entry name" value="ATPase domain of HSP90 chaperone/DNA topoisomerase II/histidine kinase"/>
    <property type="match status" value="1"/>
</dbReference>
<dbReference type="InterPro" id="IPR036890">
    <property type="entry name" value="HATPase_C_sf"/>
</dbReference>
<dbReference type="AlphaFoldDB" id="A0A2V3YAP8"/>
<keyword evidence="2" id="KW-0418">Kinase</keyword>
<protein>
    <submittedName>
        <fullName evidence="2">Histidine kinase/DNA gyrase B/HSP90-like ATPase</fullName>
    </submittedName>
</protein>
<gene>
    <name evidence="2" type="ORF">DFR60_102523</name>
</gene>
<dbReference type="Proteomes" id="UP000248057">
    <property type="component" value="Unassembled WGS sequence"/>
</dbReference>
<keyword evidence="2" id="KW-0808">Transferase</keyword>
<reference evidence="2 3" key="1">
    <citation type="submission" date="2018-05" db="EMBL/GenBank/DDBJ databases">
        <title>Genomic Encyclopedia of Type Strains, Phase IV (KMG-IV): sequencing the most valuable type-strain genomes for metagenomic binning, comparative biology and taxonomic classification.</title>
        <authorList>
            <person name="Goeker M."/>
        </authorList>
    </citation>
    <scope>NUCLEOTIDE SEQUENCE [LARGE SCALE GENOMIC DNA]</scope>
    <source>
        <strain evidence="2 3">DSM 24995</strain>
    </source>
</reference>
<dbReference type="EMBL" id="QJKD01000002">
    <property type="protein sequence ID" value="PXX56248.1"/>
    <property type="molecule type" value="Genomic_DNA"/>
</dbReference>
<keyword evidence="3" id="KW-1185">Reference proteome</keyword>
<dbReference type="InterPro" id="IPR010982">
    <property type="entry name" value="Lambda_DNA-bd_dom_sf"/>
</dbReference>
<dbReference type="GO" id="GO:0016301">
    <property type="term" value="F:kinase activity"/>
    <property type="evidence" value="ECO:0007669"/>
    <property type="project" value="UniProtKB-KW"/>
</dbReference>
<sequence>MLDTMEAQYGRSPEKLHLSRRRITSDLTNMECAEHRVNYLTERIAFQANPELLRFLIGPLYDYQPVYGIRELLQNSIDACHERQALCRSKDESYHNRVVLEFDSLPDGHAAIRVSDNGIGMTGDAIKNHYTVAGSSYRYDLAWKKIIWISIPTSTISTWYRKKLQPNIVSIEKICDGLGISLSYFF</sequence>
<evidence type="ECO:0000259" key="1">
    <source>
        <dbReference type="PROSITE" id="PS50943"/>
    </source>
</evidence>
<accession>A0A2V3YAP8</accession>
<evidence type="ECO:0000313" key="3">
    <source>
        <dbReference type="Proteomes" id="UP000248057"/>
    </source>
</evidence>
<dbReference type="InterPro" id="IPR001387">
    <property type="entry name" value="Cro/C1-type_HTH"/>
</dbReference>
<organism evidence="2 3">
    <name type="scientific">Hungatella effluvii</name>
    <dbReference type="NCBI Taxonomy" id="1096246"/>
    <lineage>
        <taxon>Bacteria</taxon>
        <taxon>Bacillati</taxon>
        <taxon>Bacillota</taxon>
        <taxon>Clostridia</taxon>
        <taxon>Lachnospirales</taxon>
        <taxon>Lachnospiraceae</taxon>
        <taxon>Hungatella</taxon>
    </lineage>
</organism>
<dbReference type="Gene3D" id="3.30.565.10">
    <property type="entry name" value="Histidine kinase-like ATPase, C-terminal domain"/>
    <property type="match status" value="1"/>
</dbReference>
<feature type="domain" description="HTH cro/C1-type" evidence="1">
    <location>
        <begin position="149"/>
        <end position="185"/>
    </location>
</feature>
<comment type="caution">
    <text evidence="2">The sequence shown here is derived from an EMBL/GenBank/DDBJ whole genome shotgun (WGS) entry which is preliminary data.</text>
</comment>